<keyword evidence="8" id="KW-1185">Reference proteome</keyword>
<dbReference type="GO" id="GO:0050660">
    <property type="term" value="F:flavin adenine dinucleotide binding"/>
    <property type="evidence" value="ECO:0007669"/>
    <property type="project" value="InterPro"/>
</dbReference>
<dbReference type="Gene3D" id="3.30.560.10">
    <property type="entry name" value="Glucose Oxidase, domain 3"/>
    <property type="match status" value="1"/>
</dbReference>
<keyword evidence="4 5" id="KW-0274">FAD</keyword>
<feature type="binding site" evidence="5">
    <location>
        <position position="223"/>
    </location>
    <ligand>
        <name>FAD</name>
        <dbReference type="ChEBI" id="CHEBI:57692"/>
    </ligand>
</feature>
<dbReference type="PANTHER" id="PTHR11552:SF147">
    <property type="entry name" value="CHOLINE DEHYDROGENASE, MITOCHONDRIAL"/>
    <property type="match status" value="1"/>
</dbReference>
<name>A0A285SGM0_9HYPH</name>
<evidence type="ECO:0000256" key="5">
    <source>
        <dbReference type="PIRSR" id="PIRSR000137-2"/>
    </source>
</evidence>
<reference evidence="7 8" key="1">
    <citation type="submission" date="2017-08" db="EMBL/GenBank/DDBJ databases">
        <authorList>
            <person name="de Groot N.N."/>
        </authorList>
    </citation>
    <scope>NUCLEOTIDE SEQUENCE [LARGE SCALE GENOMIC DNA]</scope>
    <source>
        <strain evidence="7 8">USBA 352</strain>
    </source>
</reference>
<keyword evidence="3" id="KW-0285">Flavoprotein</keyword>
<dbReference type="InterPro" id="IPR036188">
    <property type="entry name" value="FAD/NAD-bd_sf"/>
</dbReference>
<dbReference type="SUPFAM" id="SSF51905">
    <property type="entry name" value="FAD/NAD(P)-binding domain"/>
    <property type="match status" value="1"/>
</dbReference>
<dbReference type="PANTHER" id="PTHR11552">
    <property type="entry name" value="GLUCOSE-METHANOL-CHOLINE GMC OXIDOREDUCTASE"/>
    <property type="match status" value="1"/>
</dbReference>
<dbReference type="OrthoDB" id="9785276at2"/>
<comment type="similarity">
    <text evidence="2">Belongs to the GMC oxidoreductase family.</text>
</comment>
<evidence type="ECO:0000256" key="3">
    <source>
        <dbReference type="ARBA" id="ARBA00022630"/>
    </source>
</evidence>
<evidence type="ECO:0000313" key="8">
    <source>
        <dbReference type="Proteomes" id="UP000219331"/>
    </source>
</evidence>
<dbReference type="GO" id="GO:0016614">
    <property type="term" value="F:oxidoreductase activity, acting on CH-OH group of donors"/>
    <property type="evidence" value="ECO:0007669"/>
    <property type="project" value="InterPro"/>
</dbReference>
<evidence type="ECO:0000259" key="6">
    <source>
        <dbReference type="PROSITE" id="PS00624"/>
    </source>
</evidence>
<dbReference type="InterPro" id="IPR007867">
    <property type="entry name" value="GMC_OxRtase_C"/>
</dbReference>
<dbReference type="InterPro" id="IPR012132">
    <property type="entry name" value="GMC_OxRdtase"/>
</dbReference>
<dbReference type="PROSITE" id="PS00624">
    <property type="entry name" value="GMC_OXRED_2"/>
    <property type="match status" value="1"/>
</dbReference>
<dbReference type="Proteomes" id="UP000219331">
    <property type="component" value="Unassembled WGS sequence"/>
</dbReference>
<gene>
    <name evidence="7" type="ORF">SAMN05421512_105226</name>
</gene>
<feature type="domain" description="Glucose-methanol-choline oxidoreductase N-terminal" evidence="6">
    <location>
        <begin position="258"/>
        <end position="272"/>
    </location>
</feature>
<dbReference type="InterPro" id="IPR000172">
    <property type="entry name" value="GMC_OxRdtase_N"/>
</dbReference>
<dbReference type="STRING" id="538381.GCA_001696535_02064"/>
<comment type="cofactor">
    <cofactor evidence="1 5">
        <name>FAD</name>
        <dbReference type="ChEBI" id="CHEBI:57692"/>
    </cofactor>
</comment>
<protein>
    <submittedName>
        <fullName evidence="7">Choline dehydrogenase</fullName>
    </submittedName>
</protein>
<dbReference type="Gene3D" id="3.50.50.60">
    <property type="entry name" value="FAD/NAD(P)-binding domain"/>
    <property type="match status" value="1"/>
</dbReference>
<evidence type="ECO:0000313" key="7">
    <source>
        <dbReference type="EMBL" id="SOC06825.1"/>
    </source>
</evidence>
<feature type="binding site" evidence="5">
    <location>
        <position position="88"/>
    </location>
    <ligand>
        <name>FAD</name>
        <dbReference type="ChEBI" id="CHEBI:57692"/>
    </ligand>
</feature>
<dbReference type="PIRSF" id="PIRSF000137">
    <property type="entry name" value="Alcohol_oxidase"/>
    <property type="match status" value="1"/>
</dbReference>
<evidence type="ECO:0000256" key="4">
    <source>
        <dbReference type="ARBA" id="ARBA00022827"/>
    </source>
</evidence>
<accession>A0A285SGM0</accession>
<sequence>MTSTLDGDYDYIIIGAGTAGCVLANRLSEDPRTRVLLLEAGGRDTYPWIHIPVGYLYCMGNPRTDWMLRTQPEDGLNGRALAYPRGKVLGGCSSINGMISMRGQAADYDGWAALGNTGWSWQDVLPHFLRSEDRPGGDGRLHREGGEWKVARQRLKWQLLEDVQTAAAEMGIPRSTDFNAGDNEGAGYFEVNQKNGRRWSAARAFLKPALKRPNLRLLTDAQVDRILIEDGRAAGVAFTRGNRRSEARTRGEVLLAAGAIHSPVLLERSGIGQGARLKEAGIDVVQHMEEVGENLQDHLQLRMVFRVENALTLNQIANSLTGKISMAAEYLWRRSGPLSMAPSQLGIFTRSGPDQATPDLEYHIQPLSTDRLGEPLHPYPAVTVSVCNLRPESRGSVHIAGDAPEAAPRIAPRYLTTAGDREIARRSLLHARKLMTMPALHKYAPQEALPGAEIVSDAELIHAAGDIGTTIFHPVGTCRMGVDDHAVVDPQLRLRGLTGLRVVDASIMPRIVSGNTATPVVMIAEKAADMILRPA</sequence>
<proteinExistence type="inferred from homology"/>
<dbReference type="AlphaFoldDB" id="A0A285SGM0"/>
<organism evidence="7 8">
    <name type="scientific">Stappia indica</name>
    <dbReference type="NCBI Taxonomy" id="538381"/>
    <lineage>
        <taxon>Bacteria</taxon>
        <taxon>Pseudomonadati</taxon>
        <taxon>Pseudomonadota</taxon>
        <taxon>Alphaproteobacteria</taxon>
        <taxon>Hyphomicrobiales</taxon>
        <taxon>Stappiaceae</taxon>
        <taxon>Stappia</taxon>
    </lineage>
</organism>
<dbReference type="Pfam" id="PF05199">
    <property type="entry name" value="GMC_oxred_C"/>
    <property type="match status" value="1"/>
</dbReference>
<dbReference type="EMBL" id="OBML01000005">
    <property type="protein sequence ID" value="SOC06825.1"/>
    <property type="molecule type" value="Genomic_DNA"/>
</dbReference>
<dbReference type="RefSeq" id="WP_097174888.1">
    <property type="nucleotide sequence ID" value="NZ_OBML01000005.1"/>
</dbReference>
<dbReference type="SUPFAM" id="SSF54373">
    <property type="entry name" value="FAD-linked reductases, C-terminal domain"/>
    <property type="match status" value="1"/>
</dbReference>
<evidence type="ECO:0000256" key="2">
    <source>
        <dbReference type="ARBA" id="ARBA00010790"/>
    </source>
</evidence>
<dbReference type="Pfam" id="PF00732">
    <property type="entry name" value="GMC_oxred_N"/>
    <property type="match status" value="1"/>
</dbReference>
<evidence type="ECO:0000256" key="1">
    <source>
        <dbReference type="ARBA" id="ARBA00001974"/>
    </source>
</evidence>